<keyword evidence="1" id="KW-0805">Transcription regulation</keyword>
<dbReference type="EMBL" id="SRLA01000002">
    <property type="protein sequence ID" value="TGE08376.1"/>
    <property type="molecule type" value="Genomic_DNA"/>
</dbReference>
<comment type="caution">
    <text evidence="5">The sequence shown here is derived from an EMBL/GenBank/DDBJ whole genome shotgun (WGS) entry which is preliminary data.</text>
</comment>
<accession>A0A4Z0PA83</accession>
<dbReference type="PANTHER" id="PTHR43280:SF32">
    <property type="entry name" value="TRANSCRIPTIONAL REGULATORY PROTEIN"/>
    <property type="match status" value="1"/>
</dbReference>
<dbReference type="GO" id="GO:0043565">
    <property type="term" value="F:sequence-specific DNA binding"/>
    <property type="evidence" value="ECO:0007669"/>
    <property type="project" value="InterPro"/>
</dbReference>
<evidence type="ECO:0000256" key="1">
    <source>
        <dbReference type="ARBA" id="ARBA00023015"/>
    </source>
</evidence>
<evidence type="ECO:0000313" key="6">
    <source>
        <dbReference type="Proteomes" id="UP000298337"/>
    </source>
</evidence>
<keyword evidence="3" id="KW-0804">Transcription</keyword>
<reference evidence="5 6" key="1">
    <citation type="submission" date="2019-04" db="EMBL/GenBank/DDBJ databases">
        <authorList>
            <person name="Feng G."/>
            <person name="Zhang J."/>
            <person name="Zhu H."/>
        </authorList>
    </citation>
    <scope>NUCLEOTIDE SEQUENCE [LARGE SCALE GENOMIC DNA]</scope>
    <source>
        <strain evidence="5 6">92R-1</strain>
    </source>
</reference>
<evidence type="ECO:0000259" key="4">
    <source>
        <dbReference type="PROSITE" id="PS01124"/>
    </source>
</evidence>
<feature type="domain" description="HTH araC/xylS-type" evidence="4">
    <location>
        <begin position="169"/>
        <end position="267"/>
    </location>
</feature>
<gene>
    <name evidence="5" type="ORF">EU556_11720</name>
</gene>
<dbReference type="Proteomes" id="UP000298337">
    <property type="component" value="Unassembled WGS sequence"/>
</dbReference>
<proteinExistence type="predicted"/>
<keyword evidence="2" id="KW-0238">DNA-binding</keyword>
<dbReference type="AlphaFoldDB" id="A0A4Z0PA83"/>
<dbReference type="Pfam" id="PF12833">
    <property type="entry name" value="HTH_18"/>
    <property type="match status" value="1"/>
</dbReference>
<evidence type="ECO:0000313" key="5">
    <source>
        <dbReference type="EMBL" id="TGE08376.1"/>
    </source>
</evidence>
<dbReference type="PANTHER" id="PTHR43280">
    <property type="entry name" value="ARAC-FAMILY TRANSCRIPTIONAL REGULATOR"/>
    <property type="match status" value="1"/>
</dbReference>
<dbReference type="InterPro" id="IPR018060">
    <property type="entry name" value="HTH_AraC"/>
</dbReference>
<dbReference type="GO" id="GO:0003700">
    <property type="term" value="F:DNA-binding transcription factor activity"/>
    <property type="evidence" value="ECO:0007669"/>
    <property type="project" value="InterPro"/>
</dbReference>
<protein>
    <submittedName>
        <fullName evidence="5">AraC family transcriptional regulator</fullName>
    </submittedName>
</protein>
<dbReference type="OrthoDB" id="9793451at2"/>
<dbReference type="SUPFAM" id="SSF46689">
    <property type="entry name" value="Homeodomain-like"/>
    <property type="match status" value="1"/>
</dbReference>
<dbReference type="Gene3D" id="1.10.10.60">
    <property type="entry name" value="Homeodomain-like"/>
    <property type="match status" value="1"/>
</dbReference>
<keyword evidence="6" id="KW-1185">Reference proteome</keyword>
<name>A0A4Z0PA83_9BACT</name>
<evidence type="ECO:0000256" key="2">
    <source>
        <dbReference type="ARBA" id="ARBA00023125"/>
    </source>
</evidence>
<organism evidence="5 6">
    <name type="scientific">Hymenobacter fodinae</name>
    <dbReference type="NCBI Taxonomy" id="2510796"/>
    <lineage>
        <taxon>Bacteria</taxon>
        <taxon>Pseudomonadati</taxon>
        <taxon>Bacteroidota</taxon>
        <taxon>Cytophagia</taxon>
        <taxon>Cytophagales</taxon>
        <taxon>Hymenobacteraceae</taxon>
        <taxon>Hymenobacter</taxon>
    </lineage>
</organism>
<dbReference type="SMART" id="SM00342">
    <property type="entry name" value="HTH_ARAC"/>
    <property type="match status" value="1"/>
</dbReference>
<sequence>MKTASSFGLYSLAATQPPEPTLPPRCYTLLLTESAGSLAPATGLAANGSRQLYLGRPHHHALPAVPAGVRGEGLFFTDEFACLSGRERELLLWQLFHQPEHPHQPLPVPPEVAAELAALLGHMQRQDTHSTMLREEILRSYLRTLLWCCARLQQQSGHARAGVHKGLLGRFQQLLELNFTRWKSVAEYADQLQVTPNHLSVSIRKETGQPASEHIRHRIMLEARRLITRRDAPLKEVAYELGFEDVAHFSKLFKRCTGTTFSAFKQELQAQYAAPGQLVA</sequence>
<dbReference type="PROSITE" id="PS01124">
    <property type="entry name" value="HTH_ARAC_FAMILY_2"/>
    <property type="match status" value="1"/>
</dbReference>
<dbReference type="RefSeq" id="WP_135434286.1">
    <property type="nucleotide sequence ID" value="NZ_SRLA01000002.1"/>
</dbReference>
<dbReference type="InterPro" id="IPR009057">
    <property type="entry name" value="Homeodomain-like_sf"/>
</dbReference>
<evidence type="ECO:0000256" key="3">
    <source>
        <dbReference type="ARBA" id="ARBA00023163"/>
    </source>
</evidence>